<evidence type="ECO:0000256" key="1">
    <source>
        <dbReference type="ARBA" id="ARBA00004196"/>
    </source>
</evidence>
<reference evidence="7 8" key="1">
    <citation type="submission" date="2020-06" db="EMBL/GenBank/DDBJ databases">
        <title>Genome sequence of Paramixta manurensis strain PD-1.</title>
        <authorList>
            <person name="Lee C.W."/>
            <person name="Kim J."/>
        </authorList>
    </citation>
    <scope>NUCLEOTIDE SEQUENCE [LARGE SCALE GENOMIC DNA]</scope>
    <source>
        <strain evidence="7 8">PD-1</strain>
    </source>
</reference>
<keyword evidence="8" id="KW-1185">Reference proteome</keyword>
<comment type="subcellular location">
    <subcellularLocation>
        <location evidence="1">Cell envelope</location>
    </subcellularLocation>
</comment>
<evidence type="ECO:0000256" key="2">
    <source>
        <dbReference type="ARBA" id="ARBA00008814"/>
    </source>
</evidence>
<proteinExistence type="inferred from homology"/>
<dbReference type="Pfam" id="PF01497">
    <property type="entry name" value="Peripla_BP_2"/>
    <property type="match status" value="1"/>
</dbReference>
<evidence type="ECO:0000256" key="3">
    <source>
        <dbReference type="ARBA" id="ARBA00022448"/>
    </source>
</evidence>
<dbReference type="EMBL" id="CP054212">
    <property type="protein sequence ID" value="QKJ85901.1"/>
    <property type="molecule type" value="Genomic_DNA"/>
</dbReference>
<feature type="domain" description="Fe/B12 periplasmic-binding" evidence="6">
    <location>
        <begin position="33"/>
        <end position="291"/>
    </location>
</feature>
<name>A0A6M8UAJ5_9GAMM</name>
<organism evidence="7 8">
    <name type="scientific">Paramixta manurensis</name>
    <dbReference type="NCBI Taxonomy" id="2740817"/>
    <lineage>
        <taxon>Bacteria</taxon>
        <taxon>Pseudomonadati</taxon>
        <taxon>Pseudomonadota</taxon>
        <taxon>Gammaproteobacteria</taxon>
        <taxon>Enterobacterales</taxon>
        <taxon>Erwiniaceae</taxon>
        <taxon>Paramixta</taxon>
    </lineage>
</organism>
<sequence>MPDIFRRRMLTAMALSPLWLTGVARAQAPDTKRIITLEWLTVELLMALGVTPMGAAELHNYRVWVTTPDLPASTLDVGLRTEPNMELITQLNPSLILYSQGYGPSPAKLARIAPSMGFAFNSGDGKPLTTARHSLLQLAQRLNLESRAHQHLAQFDDFIAAMRTRLAARAPRPLLLMSLLDSRHAIVFGKGSLFLEVMDELGIENAWQGETNFWGSTIIGLERLATIKGADVICFEHDNAAVMRQVTSTALWQSFDFARQQRFKRVPAVWYYGATLSAMRFCHTLDHALEA</sequence>
<keyword evidence="5" id="KW-0732">Signal</keyword>
<keyword evidence="4" id="KW-0408">Iron</keyword>
<dbReference type="Proteomes" id="UP000505325">
    <property type="component" value="Chromosome"/>
</dbReference>
<dbReference type="Gene3D" id="3.40.50.1980">
    <property type="entry name" value="Nitrogenase molybdenum iron protein domain"/>
    <property type="match status" value="2"/>
</dbReference>
<dbReference type="GO" id="GO:1901678">
    <property type="term" value="P:iron coordination entity transport"/>
    <property type="evidence" value="ECO:0007669"/>
    <property type="project" value="UniProtKB-ARBA"/>
</dbReference>
<dbReference type="PRINTS" id="PR01715">
    <property type="entry name" value="FERRIBNDNGPP"/>
</dbReference>
<gene>
    <name evidence="7" type="ORF">PMPD1_0932</name>
</gene>
<dbReference type="AlphaFoldDB" id="A0A6M8UAJ5"/>
<dbReference type="InterPro" id="IPR051313">
    <property type="entry name" value="Bact_iron-sidero_bind"/>
</dbReference>
<dbReference type="InterPro" id="IPR002491">
    <property type="entry name" value="ABC_transptr_periplasmic_BD"/>
</dbReference>
<comment type="similarity">
    <text evidence="2">Belongs to the bacterial solute-binding protein 8 family.</text>
</comment>
<protein>
    <submittedName>
        <fullName evidence="7">Ferric hydroxamate ABC transporter, periplasmic substrate binding protein FhuD</fullName>
    </submittedName>
</protein>
<evidence type="ECO:0000313" key="8">
    <source>
        <dbReference type="Proteomes" id="UP000505325"/>
    </source>
</evidence>
<dbReference type="PANTHER" id="PTHR30532">
    <property type="entry name" value="IRON III DICITRATE-BINDING PERIPLASMIC PROTEIN"/>
    <property type="match status" value="1"/>
</dbReference>
<dbReference type="PANTHER" id="PTHR30532:SF1">
    <property type="entry name" value="IRON(3+)-HYDROXAMATE-BINDING PROTEIN FHUD"/>
    <property type="match status" value="1"/>
</dbReference>
<dbReference type="SUPFAM" id="SSF53807">
    <property type="entry name" value="Helical backbone' metal receptor"/>
    <property type="match status" value="1"/>
</dbReference>
<keyword evidence="4" id="KW-0410">Iron transport</keyword>
<keyword evidence="3" id="KW-0813">Transport</keyword>
<evidence type="ECO:0000259" key="6">
    <source>
        <dbReference type="PROSITE" id="PS50983"/>
    </source>
</evidence>
<dbReference type="NCBIfam" id="NF007864">
    <property type="entry name" value="PRK10576.1"/>
    <property type="match status" value="1"/>
</dbReference>
<dbReference type="RefSeq" id="WP_173632952.1">
    <property type="nucleotide sequence ID" value="NZ_CP054212.1"/>
</dbReference>
<dbReference type="CDD" id="cd01146">
    <property type="entry name" value="FhuD"/>
    <property type="match status" value="1"/>
</dbReference>
<evidence type="ECO:0000256" key="4">
    <source>
        <dbReference type="ARBA" id="ARBA00022496"/>
    </source>
</evidence>
<accession>A0A6M8UAJ5</accession>
<dbReference type="KEGG" id="pmak:PMPD1_0932"/>
<keyword evidence="4" id="KW-0406">Ion transport</keyword>
<evidence type="ECO:0000313" key="7">
    <source>
        <dbReference type="EMBL" id="QKJ85901.1"/>
    </source>
</evidence>
<evidence type="ECO:0000256" key="5">
    <source>
        <dbReference type="ARBA" id="ARBA00022729"/>
    </source>
</evidence>
<dbReference type="PROSITE" id="PS50983">
    <property type="entry name" value="FE_B12_PBP"/>
    <property type="match status" value="1"/>
</dbReference>
<dbReference type="GO" id="GO:0030288">
    <property type="term" value="C:outer membrane-bounded periplasmic space"/>
    <property type="evidence" value="ECO:0007669"/>
    <property type="project" value="TreeGrafter"/>
</dbReference>